<dbReference type="GO" id="GO:0008374">
    <property type="term" value="F:O-acyltransferase activity"/>
    <property type="evidence" value="ECO:0007669"/>
    <property type="project" value="InterPro"/>
</dbReference>
<dbReference type="AlphaFoldDB" id="A0A6P6S0L8"/>
<evidence type="ECO:0000256" key="1">
    <source>
        <dbReference type="SAM" id="Coils"/>
    </source>
</evidence>
<keyword evidence="3" id="KW-1185">Reference proteome</keyword>
<proteinExistence type="predicted"/>
<dbReference type="GeneID" id="34621926"/>
<keyword evidence="1" id="KW-0175">Coiled coil</keyword>
<evidence type="ECO:0000313" key="4">
    <source>
        <dbReference type="RefSeq" id="XP_026192880.1"/>
    </source>
</evidence>
<dbReference type="OrthoDB" id="190846at2759"/>
<sequence length="548" mass="60611">MDDIIYEAALLQSKNSDHHGSHTTQASVDCSTLELREGRAGVTASPPAHPVFIVPGIAGSGLMASAQGASLPFCSPSPVDYPVPFRLWASISLVRPPQSHQLCWLDMMQLNVDATGEKYESKEGLVVEVDSFGGAHGFDYLDYYYNERFGVPGTAYFHETLRTLYANGYQEGQSLVGIPYDWRFPPWQMDFRRLKKEIETHVEAMGGAKADLLVHSLGSLVCNYFLNKVVTQEWKNKYINSYTLVAPATGGSFKAIKAILTGYNDPVDLTFWNFLDISLIPTGILRELARSFGSIYTLLPDINLYGKDHVVIRQLLSKGGGAPLSVALSGAAEEKPSPAAAPGAFRNLELRRLERQPTAEDEEEADSVTAAQRETVREQRVQQETEKMIQQHLRQLERHASESQRKVDVLKGLAGAADVEEIVYTLGNWTVLLDPELRTRANAALQHMEGVLQDPGVPTRCIWSVFAFPSTDISYIYTGNDLSRKPVPVLDVGDDTVPLRSLSVCAGWSSTFEVKTFKNLDHMFIFADGGFNSYIQLAFSSEPSRPHG</sequence>
<dbReference type="InterPro" id="IPR029058">
    <property type="entry name" value="AB_hydrolase_fold"/>
</dbReference>
<name>A0A6P6S0L8_9EIME</name>
<protein>
    <submittedName>
        <fullName evidence="4">Phospholipid--sterol O-acyltransferase</fullName>
    </submittedName>
</protein>
<reference evidence="4" key="1">
    <citation type="submission" date="2025-08" db="UniProtKB">
        <authorList>
            <consortium name="RefSeq"/>
        </authorList>
    </citation>
    <scope>IDENTIFICATION</scope>
</reference>
<organism evidence="3 4">
    <name type="scientific">Cyclospora cayetanensis</name>
    <dbReference type="NCBI Taxonomy" id="88456"/>
    <lineage>
        <taxon>Eukaryota</taxon>
        <taxon>Sar</taxon>
        <taxon>Alveolata</taxon>
        <taxon>Apicomplexa</taxon>
        <taxon>Conoidasida</taxon>
        <taxon>Coccidia</taxon>
        <taxon>Eucoccidiorida</taxon>
        <taxon>Eimeriorina</taxon>
        <taxon>Eimeriidae</taxon>
        <taxon>Cyclospora</taxon>
    </lineage>
</organism>
<dbReference type="Pfam" id="PF02450">
    <property type="entry name" value="LCAT"/>
    <property type="match status" value="1"/>
</dbReference>
<dbReference type="InterPro" id="IPR003386">
    <property type="entry name" value="LACT/PDAT_acylTrfase"/>
</dbReference>
<feature type="coiled-coil region" evidence="1">
    <location>
        <begin position="382"/>
        <end position="413"/>
    </location>
</feature>
<gene>
    <name evidence="4" type="primary">LOC34621926</name>
</gene>
<feature type="region of interest" description="Disordered" evidence="2">
    <location>
        <begin position="355"/>
        <end position="381"/>
    </location>
</feature>
<dbReference type="SUPFAM" id="SSF53474">
    <property type="entry name" value="alpha/beta-Hydrolases"/>
    <property type="match status" value="1"/>
</dbReference>
<dbReference type="GO" id="GO:0006629">
    <property type="term" value="P:lipid metabolic process"/>
    <property type="evidence" value="ECO:0007669"/>
    <property type="project" value="InterPro"/>
</dbReference>
<dbReference type="Gene3D" id="3.40.50.1820">
    <property type="entry name" value="alpha/beta hydrolase"/>
    <property type="match status" value="1"/>
</dbReference>
<dbReference type="RefSeq" id="XP_026192880.1">
    <property type="nucleotide sequence ID" value="XM_026337095.1"/>
</dbReference>
<dbReference type="PANTHER" id="PTHR11440">
    <property type="entry name" value="LECITHIN-CHOLESTEROL ACYLTRANSFERASE-RELATED"/>
    <property type="match status" value="1"/>
</dbReference>
<dbReference type="Proteomes" id="UP000515125">
    <property type="component" value="Unplaced"/>
</dbReference>
<evidence type="ECO:0000256" key="2">
    <source>
        <dbReference type="SAM" id="MobiDB-lite"/>
    </source>
</evidence>
<accession>A0A6P6S0L8</accession>
<evidence type="ECO:0000313" key="3">
    <source>
        <dbReference type="Proteomes" id="UP000515125"/>
    </source>
</evidence>